<sequence>MYNSTNTATQTHLPTSRLGRKRLGAYLLEAGLITPAQIQVAAYDQQVTGKKFSEVIVDRGWIKQQTIDFLIKHVINPEQRGMRSAGVFAPPVEPFEQLYARRKHEVLNGGPHSTEEEVPWTVD</sequence>
<dbReference type="Proteomes" id="UP001056708">
    <property type="component" value="Chromosome"/>
</dbReference>
<name>A0ABY5AKR7_9CYAN</name>
<evidence type="ECO:0000313" key="1">
    <source>
        <dbReference type="EMBL" id="USR89570.1"/>
    </source>
</evidence>
<dbReference type="SUPFAM" id="SSF160246">
    <property type="entry name" value="EspE N-terminal domain-like"/>
    <property type="match status" value="1"/>
</dbReference>
<keyword evidence="2" id="KW-1185">Reference proteome</keyword>
<protein>
    <submittedName>
        <fullName evidence="1">Uncharacterized protein</fullName>
    </submittedName>
</protein>
<reference evidence="1" key="1">
    <citation type="submission" date="2022-06" db="EMBL/GenBank/DDBJ databases">
        <title>Genome sequence of Phormidium yuhuli AB48 isolated from an industrial photobioreactor environment.</title>
        <authorList>
            <person name="Qiu Y."/>
            <person name="Noonan A.J.C."/>
            <person name="Dofher K."/>
            <person name="Koch M."/>
            <person name="Kieft B."/>
            <person name="Lin X."/>
            <person name="Ziels R.M."/>
            <person name="Hallam S.J."/>
        </authorList>
    </citation>
    <scope>NUCLEOTIDE SEQUENCE</scope>
    <source>
        <strain evidence="1">AB48</strain>
    </source>
</reference>
<gene>
    <name evidence="1" type="ORF">NEA10_11825</name>
</gene>
<dbReference type="EMBL" id="CP098611">
    <property type="protein sequence ID" value="USR89570.1"/>
    <property type="molecule type" value="Genomic_DNA"/>
</dbReference>
<dbReference type="InterPro" id="IPR037257">
    <property type="entry name" value="T2SS_E_N_sf"/>
</dbReference>
<proteinExistence type="predicted"/>
<evidence type="ECO:0000313" key="2">
    <source>
        <dbReference type="Proteomes" id="UP001056708"/>
    </source>
</evidence>
<organism evidence="1 2">
    <name type="scientific">Phormidium yuhuli AB48</name>
    <dbReference type="NCBI Taxonomy" id="2940671"/>
    <lineage>
        <taxon>Bacteria</taxon>
        <taxon>Bacillati</taxon>
        <taxon>Cyanobacteriota</taxon>
        <taxon>Cyanophyceae</taxon>
        <taxon>Oscillatoriophycideae</taxon>
        <taxon>Oscillatoriales</taxon>
        <taxon>Oscillatoriaceae</taxon>
        <taxon>Phormidium</taxon>
        <taxon>Phormidium yuhuli</taxon>
    </lineage>
</organism>
<accession>A0ABY5AKR7</accession>
<dbReference type="RefSeq" id="WP_252660321.1">
    <property type="nucleotide sequence ID" value="NZ_CP098611.1"/>
</dbReference>